<sequence>MNFVDVQPESFLDYAWTSPTPAPSNIAKPTKATRKQNRCCDQCRKGKRACDAAILEDTLLGVNGPAGDSPTTFHYSDVFGTLARCGNCEKTKKACTFQWLRSQRVSQVTPRPDSTPPVKRRRTQSGSQNRGEGIQQQPGTEAPPRTERADPPCQTAFVSQSEHIDSAPFLEALPRTFFDCFVDPLLNPFDAVSPSFAEDTTTTSEKSQSLCNAQNEVDFSVDHDSGFQDSPEEGPEPGFDSHLVVSNINGDSTDRTQCMRIPQKRRRRSSSGTPPCREVLYPSVSLAHKLTSSTSNAFMKESLLKVYQDSFEHHLSCWLTEKTCPVKNFEVSVPQANRPGWDCVYHRVFKLDRWTFVRGRTLSSTEDKVASKALNMAIIAFASQRAHTNQKGLAKYPFHGGEVDSDTPEKTFECEDFDSLLQTSTWHQARVALAEAEGVESFRVALALIIFSLAQKPSGLCNTVVSQDAPPIGSEPESQLEEEIGAVADPDEDDLEECQNMLSRLRIVIEKEGPPIYLEKGLRLLHSLRSRMTMTGTLSRPKKTPSRKKPHTQADRLENDDRITADLLFWLAMMFDTLSSAMHKRPLVVSLEDSDLPATSEVTKERSSYDEYLFSHQRIKPVRWPCSYAVASSLLCEAAPIKVLLFRKVTRIQSLLSRGIQGRKIEEAVQQALEVYEHWQESYAPFFQDVFDVRNRLPAHLRSWSICVTGHFRLATLLLADLIEIIDDAEASLPSQRRKRHSSDFIAAFRQTNCRSLSDMARCACPQENGSLAQPHDIAVDLEALLSEPWIVVLIRAFATAGVYLLELVETSDDNSDEQEDAFRRADDCICALWYLGRKSNMAMMAAKMLGDALKESRQVKRKGDLDSLVDLWRDFDQIDESFGECV</sequence>
<dbReference type="Gene3D" id="4.10.240.10">
    <property type="entry name" value="Zn(2)-C6 fungal-type DNA-binding domain"/>
    <property type="match status" value="1"/>
</dbReference>
<evidence type="ECO:0000313" key="2">
    <source>
        <dbReference type="EMBL" id="KAF2646475.1"/>
    </source>
</evidence>
<feature type="compositionally biased region" description="Basic residues" evidence="1">
    <location>
        <begin position="540"/>
        <end position="551"/>
    </location>
</feature>
<organism evidence="2 3">
    <name type="scientific">Massarina eburnea CBS 473.64</name>
    <dbReference type="NCBI Taxonomy" id="1395130"/>
    <lineage>
        <taxon>Eukaryota</taxon>
        <taxon>Fungi</taxon>
        <taxon>Dikarya</taxon>
        <taxon>Ascomycota</taxon>
        <taxon>Pezizomycotina</taxon>
        <taxon>Dothideomycetes</taxon>
        <taxon>Pleosporomycetidae</taxon>
        <taxon>Pleosporales</taxon>
        <taxon>Massarineae</taxon>
        <taxon>Massarinaceae</taxon>
        <taxon>Massarina</taxon>
    </lineage>
</organism>
<dbReference type="GO" id="GO:0000981">
    <property type="term" value="F:DNA-binding transcription factor activity, RNA polymerase II-specific"/>
    <property type="evidence" value="ECO:0007669"/>
    <property type="project" value="InterPro"/>
</dbReference>
<name>A0A6A6SEZ5_9PLEO</name>
<reference evidence="2" key="1">
    <citation type="journal article" date="2020" name="Stud. Mycol.">
        <title>101 Dothideomycetes genomes: a test case for predicting lifestyles and emergence of pathogens.</title>
        <authorList>
            <person name="Haridas S."/>
            <person name="Albert R."/>
            <person name="Binder M."/>
            <person name="Bloem J."/>
            <person name="Labutti K."/>
            <person name="Salamov A."/>
            <person name="Andreopoulos B."/>
            <person name="Baker S."/>
            <person name="Barry K."/>
            <person name="Bills G."/>
            <person name="Bluhm B."/>
            <person name="Cannon C."/>
            <person name="Castanera R."/>
            <person name="Culley D."/>
            <person name="Daum C."/>
            <person name="Ezra D."/>
            <person name="Gonzalez J."/>
            <person name="Henrissat B."/>
            <person name="Kuo A."/>
            <person name="Liang C."/>
            <person name="Lipzen A."/>
            <person name="Lutzoni F."/>
            <person name="Magnuson J."/>
            <person name="Mondo S."/>
            <person name="Nolan M."/>
            <person name="Ohm R."/>
            <person name="Pangilinan J."/>
            <person name="Park H.-J."/>
            <person name="Ramirez L."/>
            <person name="Alfaro M."/>
            <person name="Sun H."/>
            <person name="Tritt A."/>
            <person name="Yoshinaga Y."/>
            <person name="Zwiers L.-H."/>
            <person name="Turgeon B."/>
            <person name="Goodwin S."/>
            <person name="Spatafora J."/>
            <person name="Crous P."/>
            <person name="Grigoriev I."/>
        </authorList>
    </citation>
    <scope>NUCLEOTIDE SEQUENCE</scope>
    <source>
        <strain evidence="2">CBS 473.64</strain>
    </source>
</reference>
<evidence type="ECO:0000256" key="1">
    <source>
        <dbReference type="SAM" id="MobiDB-lite"/>
    </source>
</evidence>
<keyword evidence="3" id="KW-1185">Reference proteome</keyword>
<dbReference type="AlphaFoldDB" id="A0A6A6SEZ5"/>
<feature type="region of interest" description="Disordered" evidence="1">
    <location>
        <begin position="106"/>
        <end position="152"/>
    </location>
</feature>
<evidence type="ECO:0000313" key="3">
    <source>
        <dbReference type="Proteomes" id="UP000799753"/>
    </source>
</evidence>
<dbReference type="OrthoDB" id="5958943at2759"/>
<dbReference type="GO" id="GO:0008270">
    <property type="term" value="F:zinc ion binding"/>
    <property type="evidence" value="ECO:0007669"/>
    <property type="project" value="InterPro"/>
</dbReference>
<dbReference type="EMBL" id="MU006776">
    <property type="protein sequence ID" value="KAF2646475.1"/>
    <property type="molecule type" value="Genomic_DNA"/>
</dbReference>
<proteinExistence type="predicted"/>
<dbReference type="Proteomes" id="UP000799753">
    <property type="component" value="Unassembled WGS sequence"/>
</dbReference>
<dbReference type="CDD" id="cd12148">
    <property type="entry name" value="fungal_TF_MHR"/>
    <property type="match status" value="1"/>
</dbReference>
<gene>
    <name evidence="2" type="ORF">P280DRAFT_386887</name>
</gene>
<feature type="region of interest" description="Disordered" evidence="1">
    <location>
        <begin position="221"/>
        <end position="255"/>
    </location>
</feature>
<accession>A0A6A6SEZ5</accession>
<feature type="compositionally biased region" description="Polar residues" evidence="1">
    <location>
        <begin position="124"/>
        <end position="139"/>
    </location>
</feature>
<feature type="region of interest" description="Disordered" evidence="1">
    <location>
        <begin position="534"/>
        <end position="557"/>
    </location>
</feature>
<dbReference type="InterPro" id="IPR036864">
    <property type="entry name" value="Zn2-C6_fun-type_DNA-bd_sf"/>
</dbReference>
<protein>
    <submittedName>
        <fullName evidence="2">Uncharacterized protein</fullName>
    </submittedName>
</protein>